<evidence type="ECO:0000256" key="1">
    <source>
        <dbReference type="ARBA" id="ARBA00004613"/>
    </source>
</evidence>
<dbReference type="CDD" id="cd23992">
    <property type="entry name" value="PBP_GOBP"/>
    <property type="match status" value="1"/>
</dbReference>
<organism evidence="6 7">
    <name type="scientific">Nicrophorus vespilloides</name>
    <name type="common">Boreal carrion beetle</name>
    <dbReference type="NCBI Taxonomy" id="110193"/>
    <lineage>
        <taxon>Eukaryota</taxon>
        <taxon>Metazoa</taxon>
        <taxon>Ecdysozoa</taxon>
        <taxon>Arthropoda</taxon>
        <taxon>Hexapoda</taxon>
        <taxon>Insecta</taxon>
        <taxon>Pterygota</taxon>
        <taxon>Neoptera</taxon>
        <taxon>Endopterygota</taxon>
        <taxon>Coleoptera</taxon>
        <taxon>Polyphaga</taxon>
        <taxon>Staphyliniformia</taxon>
        <taxon>Silphidae</taxon>
        <taxon>Nicrophorinae</taxon>
        <taxon>Nicrophorus</taxon>
    </lineage>
</organism>
<comment type="similarity">
    <text evidence="2">Belongs to the PBP/GOBP family.</text>
</comment>
<evidence type="ECO:0000256" key="4">
    <source>
        <dbReference type="ARBA" id="ARBA00022729"/>
    </source>
</evidence>
<keyword evidence="3" id="KW-0964">Secreted</keyword>
<dbReference type="InterPro" id="IPR006170">
    <property type="entry name" value="PBP/GOBP"/>
</dbReference>
<sequence length="125" mass="14144">MKQAVYILLFVFFVCEVFAIDGNVNKQECIREASVNPALVEKAYNGQVSNVRQLQCYFKCYYENAGYMDAEGHIQPEKLKANIPTGVNKVMANKAIDLCKDRKGKDSCETAYVVQKCLLDNSIQF</sequence>
<keyword evidence="4 5" id="KW-0732">Signal</keyword>
<name>A0ABM1N8A5_NICVS</name>
<dbReference type="PANTHER" id="PTHR11857:SF43">
    <property type="entry name" value="GEO07291P1-RELATED"/>
    <property type="match status" value="1"/>
</dbReference>
<dbReference type="PANTHER" id="PTHR11857">
    <property type="entry name" value="ODORANT BINDING PROTEIN-RELATED"/>
    <property type="match status" value="1"/>
</dbReference>
<dbReference type="Pfam" id="PF01395">
    <property type="entry name" value="PBP_GOBP"/>
    <property type="match status" value="1"/>
</dbReference>
<keyword evidence="6" id="KW-1185">Reference proteome</keyword>
<evidence type="ECO:0000313" key="7">
    <source>
        <dbReference type="RefSeq" id="XP_017783055.1"/>
    </source>
</evidence>
<dbReference type="Gene3D" id="1.10.238.20">
    <property type="entry name" value="Pheromone/general odorant binding protein domain"/>
    <property type="match status" value="1"/>
</dbReference>
<dbReference type="InterPro" id="IPR036728">
    <property type="entry name" value="PBP_GOBP_sf"/>
</dbReference>
<proteinExistence type="inferred from homology"/>
<accession>A0ABM1N8A5</accession>
<feature type="chain" id="PRO_5046771087" evidence="5">
    <location>
        <begin position="20"/>
        <end position="125"/>
    </location>
</feature>
<evidence type="ECO:0000256" key="5">
    <source>
        <dbReference type="SAM" id="SignalP"/>
    </source>
</evidence>
<evidence type="ECO:0000313" key="6">
    <source>
        <dbReference type="Proteomes" id="UP000695000"/>
    </source>
</evidence>
<protein>
    <submittedName>
        <fullName evidence="7">General odorant-binding protein 99a-like</fullName>
    </submittedName>
</protein>
<evidence type="ECO:0000256" key="2">
    <source>
        <dbReference type="ARBA" id="ARBA00008098"/>
    </source>
</evidence>
<comment type="subcellular location">
    <subcellularLocation>
        <location evidence="1">Secreted</location>
    </subcellularLocation>
</comment>
<dbReference type="Proteomes" id="UP000695000">
    <property type="component" value="Unplaced"/>
</dbReference>
<reference evidence="7" key="1">
    <citation type="submission" date="2025-08" db="UniProtKB">
        <authorList>
            <consortium name="RefSeq"/>
        </authorList>
    </citation>
    <scope>IDENTIFICATION</scope>
    <source>
        <tissue evidence="7">Whole Larva</tissue>
    </source>
</reference>
<feature type="signal peptide" evidence="5">
    <location>
        <begin position="1"/>
        <end position="19"/>
    </location>
</feature>
<gene>
    <name evidence="7" type="primary">LOC108567231</name>
</gene>
<evidence type="ECO:0000256" key="3">
    <source>
        <dbReference type="ARBA" id="ARBA00022525"/>
    </source>
</evidence>
<dbReference type="SUPFAM" id="SSF47565">
    <property type="entry name" value="Insect pheromone/odorant-binding proteins"/>
    <property type="match status" value="1"/>
</dbReference>
<dbReference type="RefSeq" id="XP_017783055.1">
    <property type="nucleotide sequence ID" value="XM_017927566.1"/>
</dbReference>
<dbReference type="GeneID" id="108567231"/>
<dbReference type="SMART" id="SM00708">
    <property type="entry name" value="PhBP"/>
    <property type="match status" value="1"/>
</dbReference>